<reference evidence="1 2" key="1">
    <citation type="submission" date="2017-11" db="EMBL/GenBank/DDBJ databases">
        <title>De novo assembly and phasing of dikaryotic genomes from two isolates of Puccinia coronata f. sp. avenae, the causal agent of oat crown rust.</title>
        <authorList>
            <person name="Miller M.E."/>
            <person name="Zhang Y."/>
            <person name="Omidvar V."/>
            <person name="Sperschneider J."/>
            <person name="Schwessinger B."/>
            <person name="Raley C."/>
            <person name="Palmer J.M."/>
            <person name="Garnica D."/>
            <person name="Upadhyaya N."/>
            <person name="Rathjen J."/>
            <person name="Taylor J.M."/>
            <person name="Park R.F."/>
            <person name="Dodds P.N."/>
            <person name="Hirsch C.D."/>
            <person name="Kianian S.F."/>
            <person name="Figueroa M."/>
        </authorList>
    </citation>
    <scope>NUCLEOTIDE SEQUENCE [LARGE SCALE GENOMIC DNA]</scope>
    <source>
        <strain evidence="1">12NC29</strain>
    </source>
</reference>
<accession>A0A2N5T8T9</accession>
<dbReference type="STRING" id="200324.A0A2N5T8T9"/>
<comment type="caution">
    <text evidence="1">The sequence shown here is derived from an EMBL/GenBank/DDBJ whole genome shotgun (WGS) entry which is preliminary data.</text>
</comment>
<sequence length="89" mass="10816">MKQAYNHYVHYSLAKVANKEKKEEGKHFRDEERKVLQTAQERLKDRQYKFAVSHDLPKRYLKMINTVQAHSDNKYYPDKDIYVVKKLPF</sequence>
<dbReference type="Proteomes" id="UP000235388">
    <property type="component" value="Unassembled WGS sequence"/>
</dbReference>
<dbReference type="OrthoDB" id="2507113at2759"/>
<evidence type="ECO:0000313" key="2">
    <source>
        <dbReference type="Proteomes" id="UP000235388"/>
    </source>
</evidence>
<protein>
    <submittedName>
        <fullName evidence="1">Uncharacterized protein</fullName>
    </submittedName>
</protein>
<keyword evidence="2" id="KW-1185">Reference proteome</keyword>
<gene>
    <name evidence="1" type="ORF">PCANC_03367</name>
</gene>
<proteinExistence type="predicted"/>
<name>A0A2N5T8T9_9BASI</name>
<dbReference type="AlphaFoldDB" id="A0A2N5T8T9"/>
<evidence type="ECO:0000313" key="1">
    <source>
        <dbReference type="EMBL" id="PLW21903.1"/>
    </source>
</evidence>
<dbReference type="EMBL" id="PGCJ01000779">
    <property type="protein sequence ID" value="PLW21903.1"/>
    <property type="molecule type" value="Genomic_DNA"/>
</dbReference>
<organism evidence="1 2">
    <name type="scientific">Puccinia coronata f. sp. avenae</name>
    <dbReference type="NCBI Taxonomy" id="200324"/>
    <lineage>
        <taxon>Eukaryota</taxon>
        <taxon>Fungi</taxon>
        <taxon>Dikarya</taxon>
        <taxon>Basidiomycota</taxon>
        <taxon>Pucciniomycotina</taxon>
        <taxon>Pucciniomycetes</taxon>
        <taxon>Pucciniales</taxon>
        <taxon>Pucciniaceae</taxon>
        <taxon>Puccinia</taxon>
    </lineage>
</organism>